<comment type="caution">
    <text evidence="3">The sequence shown here is derived from an EMBL/GenBank/DDBJ whole genome shotgun (WGS) entry which is preliminary data.</text>
</comment>
<protein>
    <recommendedName>
        <fullName evidence="5">RRM domain-containing protein</fullName>
    </recommendedName>
</protein>
<name>X6MYJ6_RETFI</name>
<dbReference type="EMBL" id="ASPP01014526">
    <property type="protein sequence ID" value="ETO18708.1"/>
    <property type="molecule type" value="Genomic_DNA"/>
</dbReference>
<organism evidence="3 4">
    <name type="scientific">Reticulomyxa filosa</name>
    <dbReference type="NCBI Taxonomy" id="46433"/>
    <lineage>
        <taxon>Eukaryota</taxon>
        <taxon>Sar</taxon>
        <taxon>Rhizaria</taxon>
        <taxon>Retaria</taxon>
        <taxon>Foraminifera</taxon>
        <taxon>Monothalamids</taxon>
        <taxon>Reticulomyxidae</taxon>
        <taxon>Reticulomyxa</taxon>
    </lineage>
</organism>
<evidence type="ECO:0000313" key="3">
    <source>
        <dbReference type="EMBL" id="ETO18708.1"/>
    </source>
</evidence>
<evidence type="ECO:0008006" key="5">
    <source>
        <dbReference type="Google" id="ProtNLM"/>
    </source>
</evidence>
<gene>
    <name evidence="3" type="ORF">RFI_18547</name>
</gene>
<dbReference type="AlphaFoldDB" id="X6MYJ6"/>
<accession>X6MYJ6</accession>
<keyword evidence="4" id="KW-1185">Reference proteome</keyword>
<reference evidence="3 4" key="1">
    <citation type="journal article" date="2013" name="Curr. Biol.">
        <title>The Genome of the Foraminiferan Reticulomyxa filosa.</title>
        <authorList>
            <person name="Glockner G."/>
            <person name="Hulsmann N."/>
            <person name="Schleicher M."/>
            <person name="Noegel A.A."/>
            <person name="Eichinger L."/>
            <person name="Gallinger C."/>
            <person name="Pawlowski J."/>
            <person name="Sierra R."/>
            <person name="Euteneuer U."/>
            <person name="Pillet L."/>
            <person name="Moustafa A."/>
            <person name="Platzer M."/>
            <person name="Groth M."/>
            <person name="Szafranski K."/>
            <person name="Schliwa M."/>
        </authorList>
    </citation>
    <scope>NUCLEOTIDE SEQUENCE [LARGE SCALE GENOMIC DNA]</scope>
</reference>
<feature type="region of interest" description="Disordered" evidence="1">
    <location>
        <begin position="146"/>
        <end position="178"/>
    </location>
</feature>
<evidence type="ECO:0000313" key="4">
    <source>
        <dbReference type="Proteomes" id="UP000023152"/>
    </source>
</evidence>
<feature type="transmembrane region" description="Helical" evidence="2">
    <location>
        <begin position="126"/>
        <end position="143"/>
    </location>
</feature>
<keyword evidence="2" id="KW-0812">Transmembrane</keyword>
<dbReference type="Proteomes" id="UP000023152">
    <property type="component" value="Unassembled WGS sequence"/>
</dbReference>
<evidence type="ECO:0000256" key="2">
    <source>
        <dbReference type="SAM" id="Phobius"/>
    </source>
</evidence>
<keyword evidence="2" id="KW-0472">Membrane</keyword>
<evidence type="ECO:0000256" key="1">
    <source>
        <dbReference type="SAM" id="MobiDB-lite"/>
    </source>
</evidence>
<feature type="compositionally biased region" description="Basic and acidic residues" evidence="1">
    <location>
        <begin position="158"/>
        <end position="169"/>
    </location>
</feature>
<proteinExistence type="predicted"/>
<keyword evidence="2" id="KW-1133">Transmembrane helix</keyword>
<sequence>MVWNIPKPRTEEEVIAIFELSCGTIVGNGPLKDMRESGDMFFMRLSFADEHAQTLACALTGTRWEGSKLLIRKCMQQSTTTKQIQTPAIIIQSSKPNFRTRELSTNQKKNFYFQKKKIIITKQKKFWLEFFLFFLWLVSPSAMKESEKAREKKKKKRSTDVLKEGKVQPREWGSVTCP</sequence>